<evidence type="ECO:0000313" key="1">
    <source>
        <dbReference type="EMBL" id="MBC1194786.1"/>
    </source>
</evidence>
<accession>A0A841V3I7</accession>
<dbReference type="EMBL" id="JACEGC010000016">
    <property type="protein sequence ID" value="MBC1194786.1"/>
    <property type="molecule type" value="Genomic_DNA"/>
</dbReference>
<protein>
    <recommendedName>
        <fullName evidence="3">Transposase</fullName>
    </recommendedName>
</protein>
<gene>
    <name evidence="1" type="ORF">H0901_05670</name>
</gene>
<evidence type="ECO:0008006" key="3">
    <source>
        <dbReference type="Google" id="ProtNLM"/>
    </source>
</evidence>
<organism evidence="1 2">
    <name type="scientific">Microcystis aeruginosa BLCC-F158</name>
    <dbReference type="NCBI Taxonomy" id="2755316"/>
    <lineage>
        <taxon>Bacteria</taxon>
        <taxon>Bacillati</taxon>
        <taxon>Cyanobacteriota</taxon>
        <taxon>Cyanophyceae</taxon>
        <taxon>Oscillatoriophycideae</taxon>
        <taxon>Chroococcales</taxon>
        <taxon>Microcystaceae</taxon>
        <taxon>Microcystis</taxon>
    </lineage>
</organism>
<dbReference type="RefSeq" id="WP_185238935.1">
    <property type="nucleotide sequence ID" value="NZ_JACEGC010000016.1"/>
</dbReference>
<reference evidence="1 2" key="1">
    <citation type="submission" date="2020-07" db="EMBL/GenBank/DDBJ databases">
        <title>Genomes of two Microcystis aeruginosa (Cyanobacteria) strains from Florida (USA) with disparate toxicogenic potential.</title>
        <authorList>
            <person name="Lefler F.W."/>
            <person name="Barbosa M."/>
            <person name="Berthold D.E."/>
            <person name="Laughinghouse H.D. IV."/>
        </authorList>
    </citation>
    <scope>NUCLEOTIDE SEQUENCE [LARGE SCALE GENOMIC DNA]</scope>
    <source>
        <strain evidence="1 2">BLCCF158</strain>
    </source>
</reference>
<sequence>MEISQKQARKLGLEGKTPISPNLRKCCLRACAKTSYQQAEEDLLELMGIKVGHSTLHRLVGRTELPLTQAQVPSEGVSVDGGKICLRGEKNGSSVCLMQ</sequence>
<proteinExistence type="predicted"/>
<evidence type="ECO:0000313" key="2">
    <source>
        <dbReference type="Proteomes" id="UP000525432"/>
    </source>
</evidence>
<comment type="caution">
    <text evidence="1">The sequence shown here is derived from an EMBL/GenBank/DDBJ whole genome shotgun (WGS) entry which is preliminary data.</text>
</comment>
<dbReference type="AlphaFoldDB" id="A0A841V3I7"/>
<dbReference type="Proteomes" id="UP000525432">
    <property type="component" value="Unassembled WGS sequence"/>
</dbReference>
<name>A0A841V3I7_MICAE</name>